<dbReference type="GO" id="GO:0006310">
    <property type="term" value="P:DNA recombination"/>
    <property type="evidence" value="ECO:0007669"/>
    <property type="project" value="UniProtKB-KW"/>
</dbReference>
<comment type="similarity">
    <text evidence="1">Belongs to the 'phage' integrase family.</text>
</comment>
<feature type="domain" description="Tyr recombinase" evidence="6">
    <location>
        <begin position="204"/>
        <end position="381"/>
    </location>
</feature>
<sequence>MGKLTAKEAENAKPKSKKYLLLDGNGLSLQVNPQNGKYWIFRYRFQNTAKVISLGPYPRVSLQEARLRSFDCHKLLADGIDPGLKKRQEKQRGKIEEAKLFKNVAKYWYQSKEKKGRSPGTLDKMRTYLDKDILPVIGEKSVDNISRQDCIIIQENIERRNALNVAQKVRGFLRDIFDQAIAKELCEFNPASSLAVIAKPQPAEIPYPHLLESELPDFLQALSLSRSRFISTTAAWASIWTASRPGMVRFAAWHEIDFDKKLWTIPAERMKMRREHVVPLCSQLLTLLQKLYQLTGRQDYLFPGSGSKNPTISENTINKVFQLIGYRGKMVSHGSRHTASTLLREHLWPKELVDAQLSHKEAGISGKYNHAVYLKYRVIMMQWYADYLDALKEGLTPEQSATFEKRRNAALYGLYQEPLSKYPLTREAFNN</sequence>
<dbReference type="InterPro" id="IPR050808">
    <property type="entry name" value="Phage_Integrase"/>
</dbReference>
<dbReference type="Pfam" id="PF00589">
    <property type="entry name" value="Phage_integrase"/>
    <property type="match status" value="1"/>
</dbReference>
<dbReference type="GO" id="GO:0015074">
    <property type="term" value="P:DNA integration"/>
    <property type="evidence" value="ECO:0007669"/>
    <property type="project" value="UniProtKB-KW"/>
</dbReference>
<evidence type="ECO:0000259" key="7">
    <source>
        <dbReference type="PROSITE" id="PS51900"/>
    </source>
</evidence>
<keyword evidence="9" id="KW-1185">Reference proteome</keyword>
<dbReference type="PROSITE" id="PS51900">
    <property type="entry name" value="CB"/>
    <property type="match status" value="1"/>
</dbReference>
<evidence type="ECO:0000256" key="5">
    <source>
        <dbReference type="PROSITE-ProRule" id="PRU01248"/>
    </source>
</evidence>
<reference evidence="8 9" key="1">
    <citation type="submission" date="2018-01" db="EMBL/GenBank/DDBJ databases">
        <title>Saezia sanguinis gen. nov., sp. nov., in the order Burkholderiales isolated from human blood.</title>
        <authorList>
            <person name="Medina-Pascual M.J."/>
            <person name="Valdezate S."/>
            <person name="Monzon S."/>
            <person name="Cuesta I."/>
            <person name="Carrasco G."/>
            <person name="Villalon P."/>
            <person name="Saez-Nieto J.A."/>
        </authorList>
    </citation>
    <scope>NUCLEOTIDE SEQUENCE [LARGE SCALE GENOMIC DNA]</scope>
    <source>
        <strain evidence="8 9">CNM695-12</strain>
    </source>
</reference>
<evidence type="ECO:0000259" key="6">
    <source>
        <dbReference type="PROSITE" id="PS51898"/>
    </source>
</evidence>
<feature type="domain" description="Core-binding (CB)" evidence="7">
    <location>
        <begin position="99"/>
        <end position="181"/>
    </location>
</feature>
<dbReference type="AlphaFoldDB" id="A0A433SFD0"/>
<keyword evidence="3 5" id="KW-0238">DNA-binding</keyword>
<dbReference type="InterPro" id="IPR011010">
    <property type="entry name" value="DNA_brk_join_enz"/>
</dbReference>
<dbReference type="OrthoDB" id="9775880at2"/>
<evidence type="ECO:0000313" key="8">
    <source>
        <dbReference type="EMBL" id="RUS67453.1"/>
    </source>
</evidence>
<dbReference type="InterPro" id="IPR013762">
    <property type="entry name" value="Integrase-like_cat_sf"/>
</dbReference>
<evidence type="ECO:0000256" key="2">
    <source>
        <dbReference type="ARBA" id="ARBA00022908"/>
    </source>
</evidence>
<evidence type="ECO:0000313" key="9">
    <source>
        <dbReference type="Proteomes" id="UP000286947"/>
    </source>
</evidence>
<dbReference type="InterPro" id="IPR010998">
    <property type="entry name" value="Integrase_recombinase_N"/>
</dbReference>
<dbReference type="InterPro" id="IPR044068">
    <property type="entry name" value="CB"/>
</dbReference>
<dbReference type="InterPro" id="IPR025166">
    <property type="entry name" value="Integrase_DNA_bind_dom"/>
</dbReference>
<dbReference type="Gene3D" id="1.10.443.10">
    <property type="entry name" value="Intergrase catalytic core"/>
    <property type="match status" value="1"/>
</dbReference>
<dbReference type="Gene3D" id="3.30.160.390">
    <property type="entry name" value="Integrase, DNA-binding domain"/>
    <property type="match status" value="1"/>
</dbReference>
<organism evidence="8 9">
    <name type="scientific">Saezia sanguinis</name>
    <dbReference type="NCBI Taxonomy" id="1965230"/>
    <lineage>
        <taxon>Bacteria</taxon>
        <taxon>Pseudomonadati</taxon>
        <taxon>Pseudomonadota</taxon>
        <taxon>Betaproteobacteria</taxon>
        <taxon>Burkholderiales</taxon>
        <taxon>Saeziaceae</taxon>
        <taxon>Saezia</taxon>
    </lineage>
</organism>
<keyword evidence="2" id="KW-0229">DNA integration</keyword>
<evidence type="ECO:0000256" key="4">
    <source>
        <dbReference type="ARBA" id="ARBA00023172"/>
    </source>
</evidence>
<comment type="caution">
    <text evidence="8">The sequence shown here is derived from an EMBL/GenBank/DDBJ whole genome shotgun (WGS) entry which is preliminary data.</text>
</comment>
<dbReference type="InterPro" id="IPR002104">
    <property type="entry name" value="Integrase_catalytic"/>
</dbReference>
<gene>
    <name evidence="8" type="primary">intS_3</name>
    <name evidence="8" type="ORF">CUZ56_01398</name>
</gene>
<proteinExistence type="inferred from homology"/>
<dbReference type="Pfam" id="PF13356">
    <property type="entry name" value="Arm-DNA-bind_3"/>
    <property type="match status" value="1"/>
</dbReference>
<accession>A0A433SFD0</accession>
<dbReference type="GO" id="GO:0003677">
    <property type="term" value="F:DNA binding"/>
    <property type="evidence" value="ECO:0007669"/>
    <property type="project" value="UniProtKB-UniRule"/>
</dbReference>
<dbReference type="PANTHER" id="PTHR30629:SF2">
    <property type="entry name" value="PROPHAGE INTEGRASE INTS-RELATED"/>
    <property type="match status" value="1"/>
</dbReference>
<dbReference type="RefSeq" id="WP_126979492.1">
    <property type="nucleotide sequence ID" value="NZ_PQSP01000002.1"/>
</dbReference>
<evidence type="ECO:0000256" key="3">
    <source>
        <dbReference type="ARBA" id="ARBA00023125"/>
    </source>
</evidence>
<dbReference type="PROSITE" id="PS51898">
    <property type="entry name" value="TYR_RECOMBINASE"/>
    <property type="match status" value="1"/>
</dbReference>
<dbReference type="Pfam" id="PF22022">
    <property type="entry name" value="Phage_int_M"/>
    <property type="match status" value="1"/>
</dbReference>
<dbReference type="CDD" id="cd00801">
    <property type="entry name" value="INT_P4_C"/>
    <property type="match status" value="1"/>
</dbReference>
<dbReference type="InterPro" id="IPR038488">
    <property type="entry name" value="Integrase_DNA-bd_sf"/>
</dbReference>
<evidence type="ECO:0000256" key="1">
    <source>
        <dbReference type="ARBA" id="ARBA00008857"/>
    </source>
</evidence>
<keyword evidence="4" id="KW-0233">DNA recombination</keyword>
<name>A0A433SFD0_9BURK</name>
<dbReference type="Gene3D" id="1.10.150.130">
    <property type="match status" value="1"/>
</dbReference>
<dbReference type="EMBL" id="PQSP01000002">
    <property type="protein sequence ID" value="RUS67453.1"/>
    <property type="molecule type" value="Genomic_DNA"/>
</dbReference>
<dbReference type="Proteomes" id="UP000286947">
    <property type="component" value="Unassembled WGS sequence"/>
</dbReference>
<dbReference type="PANTHER" id="PTHR30629">
    <property type="entry name" value="PROPHAGE INTEGRASE"/>
    <property type="match status" value="1"/>
</dbReference>
<dbReference type="SUPFAM" id="SSF56349">
    <property type="entry name" value="DNA breaking-rejoining enzymes"/>
    <property type="match status" value="1"/>
</dbReference>
<protein>
    <submittedName>
        <fullName evidence="8">Prophage integrase IntS</fullName>
    </submittedName>
</protein>
<dbReference type="InterPro" id="IPR053876">
    <property type="entry name" value="Phage_int_M"/>
</dbReference>